<proteinExistence type="predicted"/>
<keyword evidence="3" id="KW-1185">Reference proteome</keyword>
<dbReference type="Gene3D" id="3.90.1340.10">
    <property type="entry name" value="Phage tail collar domain"/>
    <property type="match status" value="1"/>
</dbReference>
<dbReference type="InterPro" id="IPR037053">
    <property type="entry name" value="Phage_tail_collar_dom_sf"/>
</dbReference>
<dbReference type="AlphaFoldDB" id="A0A239SPL3"/>
<evidence type="ECO:0000313" key="3">
    <source>
        <dbReference type="Proteomes" id="UP000215126"/>
    </source>
</evidence>
<reference evidence="2 3" key="1">
    <citation type="submission" date="2017-06" db="EMBL/GenBank/DDBJ databases">
        <authorList>
            <consortium name="Pathogen Informatics"/>
        </authorList>
    </citation>
    <scope>NUCLEOTIDE SEQUENCE [LARGE SCALE GENOMIC DNA]</scope>
    <source>
        <strain evidence="2 3">NCTC13161</strain>
    </source>
</reference>
<dbReference type="EMBL" id="LT906435">
    <property type="protein sequence ID" value="SNU87405.1"/>
    <property type="molecule type" value="Genomic_DNA"/>
</dbReference>
<feature type="domain" description="Phage tail collar" evidence="1">
    <location>
        <begin position="7"/>
        <end position="62"/>
    </location>
</feature>
<evidence type="ECO:0000313" key="2">
    <source>
        <dbReference type="EMBL" id="SNU87405.1"/>
    </source>
</evidence>
<organism evidence="2 3">
    <name type="scientific">Pandoraea sputorum</name>
    <dbReference type="NCBI Taxonomy" id="93222"/>
    <lineage>
        <taxon>Bacteria</taxon>
        <taxon>Pseudomonadati</taxon>
        <taxon>Pseudomonadota</taxon>
        <taxon>Betaproteobacteria</taxon>
        <taxon>Burkholderiales</taxon>
        <taxon>Burkholderiaceae</taxon>
        <taxon>Pandoraea</taxon>
    </lineage>
</organism>
<dbReference type="STRING" id="93222.NA29_23205"/>
<evidence type="ECO:0000259" key="1">
    <source>
        <dbReference type="Pfam" id="PF07484"/>
    </source>
</evidence>
<dbReference type="SUPFAM" id="SSF88874">
    <property type="entry name" value="Receptor-binding domain of short tail fibre protein gp12"/>
    <property type="match status" value="1"/>
</dbReference>
<dbReference type="Pfam" id="PF07484">
    <property type="entry name" value="Collar"/>
    <property type="match status" value="1"/>
</dbReference>
<accession>A0A239SPL3</accession>
<name>A0A239SPL3_9BURK</name>
<dbReference type="Proteomes" id="UP000215126">
    <property type="component" value="Chromosome 1"/>
</dbReference>
<protein>
    <submittedName>
        <fullName evidence="2">Phage Tail Collar Domain</fullName>
    </submittedName>
</protein>
<sequence length="182" mass="19760">MEEAYLGEIRLFSFAMSPRDWLPCDGRYMNVNVNQALYSLLGVQYGGDGRTTFRLPDLRGRVAMHRQPGKYEQGVPNGTETVTLTAQQIPAHTHEFHTAAIGATQPVVGPDKNRVLAKSVNVKDGQTTDGPLLYGPVTSSTLSAESPEACGTTSDALGHNNMQPSLVMNYMICVNGIYPSRS</sequence>
<dbReference type="InterPro" id="IPR011083">
    <property type="entry name" value="Phage_tail_collar_dom"/>
</dbReference>
<gene>
    <name evidence="2" type="ORF">SAMEA4530655_03825</name>
</gene>